<comment type="caution">
    <text evidence="1">The sequence shown here is derived from an EMBL/GenBank/DDBJ whole genome shotgun (WGS) entry which is preliminary data.</text>
</comment>
<dbReference type="NCBIfam" id="TIGR02595">
    <property type="entry name" value="PEP_CTERM"/>
    <property type="match status" value="1"/>
</dbReference>
<sequence length="215" mass="21902">MIQFVNPFRKESALARRVAGGALLAVAGLLVSPAVAQPVIAFDDSANASPGAYAQGSSFSLDLLLNAAFDAGGVGFDLEFSKAGSAPGADQITLVSRNNAGSVLSSYNNFDANLGMGAFSGTTGTDLGQFSFAALAPAGNSFLATYVFEVGALAPGEYEIAIGGNTPGIVTDEFFEDVNLGDSSYTFTVLVPEPTTAGLLMVSAGAVLLRRKRIG</sequence>
<evidence type="ECO:0000313" key="2">
    <source>
        <dbReference type="Proteomes" id="UP000541810"/>
    </source>
</evidence>
<evidence type="ECO:0000313" key="1">
    <source>
        <dbReference type="EMBL" id="MBB6429521.1"/>
    </source>
</evidence>
<protein>
    <recommendedName>
        <fullName evidence="3">PEP-CTERM protein-sorting domain-containing protein</fullName>
    </recommendedName>
</protein>
<dbReference type="InterPro" id="IPR013424">
    <property type="entry name" value="Ice-binding_C"/>
</dbReference>
<accession>A0A7X0H580</accession>
<dbReference type="AlphaFoldDB" id="A0A7X0H580"/>
<organism evidence="1 2">
    <name type="scientific">Algisphaera agarilytica</name>
    <dbReference type="NCBI Taxonomy" id="1385975"/>
    <lineage>
        <taxon>Bacteria</taxon>
        <taxon>Pseudomonadati</taxon>
        <taxon>Planctomycetota</taxon>
        <taxon>Phycisphaerae</taxon>
        <taxon>Phycisphaerales</taxon>
        <taxon>Phycisphaeraceae</taxon>
        <taxon>Algisphaera</taxon>
    </lineage>
</organism>
<dbReference type="EMBL" id="JACHGY010000001">
    <property type="protein sequence ID" value="MBB6429521.1"/>
    <property type="molecule type" value="Genomic_DNA"/>
</dbReference>
<dbReference type="Proteomes" id="UP000541810">
    <property type="component" value="Unassembled WGS sequence"/>
</dbReference>
<name>A0A7X0H580_9BACT</name>
<proteinExistence type="predicted"/>
<evidence type="ECO:0008006" key="3">
    <source>
        <dbReference type="Google" id="ProtNLM"/>
    </source>
</evidence>
<gene>
    <name evidence="1" type="ORF">HNQ40_001327</name>
</gene>
<reference evidence="1 2" key="1">
    <citation type="submission" date="2020-08" db="EMBL/GenBank/DDBJ databases">
        <title>Genomic Encyclopedia of Type Strains, Phase IV (KMG-IV): sequencing the most valuable type-strain genomes for metagenomic binning, comparative biology and taxonomic classification.</title>
        <authorList>
            <person name="Goeker M."/>
        </authorList>
    </citation>
    <scope>NUCLEOTIDE SEQUENCE [LARGE SCALE GENOMIC DNA]</scope>
    <source>
        <strain evidence="1 2">DSM 103725</strain>
    </source>
</reference>
<dbReference type="RefSeq" id="WP_184677095.1">
    <property type="nucleotide sequence ID" value="NZ_JACHGY010000001.1"/>
</dbReference>
<keyword evidence="2" id="KW-1185">Reference proteome</keyword>